<dbReference type="STRING" id="118168.MC7420_952"/>
<dbReference type="SMART" id="SM00028">
    <property type="entry name" value="TPR"/>
    <property type="match status" value="3"/>
</dbReference>
<dbReference type="EMBL" id="DS989865">
    <property type="protein sequence ID" value="EDX72283.1"/>
    <property type="molecule type" value="Genomic_DNA"/>
</dbReference>
<dbReference type="AlphaFoldDB" id="B4W0K3"/>
<dbReference type="GO" id="GO:0046813">
    <property type="term" value="P:receptor-mediated virion attachment to host cell"/>
    <property type="evidence" value="ECO:0007669"/>
    <property type="project" value="TreeGrafter"/>
</dbReference>
<keyword evidence="5" id="KW-1185">Reference proteome</keyword>
<name>B4W0K3_9CYAN</name>
<proteinExistence type="predicted"/>
<dbReference type="Gene3D" id="2.40.10.120">
    <property type="match status" value="1"/>
</dbReference>
<dbReference type="Pfam" id="PF13365">
    <property type="entry name" value="Trypsin_2"/>
    <property type="match status" value="1"/>
</dbReference>
<evidence type="ECO:0000256" key="3">
    <source>
        <dbReference type="PROSITE-ProRule" id="PRU00339"/>
    </source>
</evidence>
<dbReference type="SUPFAM" id="SSF50494">
    <property type="entry name" value="Trypsin-like serine proteases"/>
    <property type="match status" value="1"/>
</dbReference>
<dbReference type="PANTHER" id="PTHR44858">
    <property type="entry name" value="TETRATRICOPEPTIDE REPEAT PROTEIN 6"/>
    <property type="match status" value="1"/>
</dbReference>
<dbReference type="RefSeq" id="WP_006104560.1">
    <property type="nucleotide sequence ID" value="NZ_DS989865.1"/>
</dbReference>
<keyword evidence="2 3" id="KW-0802">TPR repeat</keyword>
<evidence type="ECO:0000256" key="1">
    <source>
        <dbReference type="ARBA" id="ARBA00022737"/>
    </source>
</evidence>
<dbReference type="InterPro" id="IPR009003">
    <property type="entry name" value="Peptidase_S1_PA"/>
</dbReference>
<dbReference type="PANTHER" id="PTHR44858:SF1">
    <property type="entry name" value="UDP-N-ACETYLGLUCOSAMINE--PEPTIDE N-ACETYLGLUCOSAMINYLTRANSFERASE SPINDLY-RELATED"/>
    <property type="match status" value="1"/>
</dbReference>
<evidence type="ECO:0000256" key="2">
    <source>
        <dbReference type="ARBA" id="ARBA00022803"/>
    </source>
</evidence>
<reference evidence="4 5" key="1">
    <citation type="submission" date="2008-07" db="EMBL/GenBank/DDBJ databases">
        <authorList>
            <person name="Tandeau de Marsac N."/>
            <person name="Ferriera S."/>
            <person name="Johnson J."/>
            <person name="Kravitz S."/>
            <person name="Beeson K."/>
            <person name="Sutton G."/>
            <person name="Rogers Y.-H."/>
            <person name="Friedman R."/>
            <person name="Frazier M."/>
            <person name="Venter J.C."/>
        </authorList>
    </citation>
    <scope>NUCLEOTIDE SEQUENCE [LARGE SCALE GENOMIC DNA]</scope>
    <source>
        <strain evidence="4 5">PCC 7420</strain>
    </source>
</reference>
<feature type="repeat" description="TPR" evidence="3">
    <location>
        <begin position="303"/>
        <end position="336"/>
    </location>
</feature>
<dbReference type="Proteomes" id="UP000003835">
    <property type="component" value="Unassembled WGS sequence"/>
</dbReference>
<dbReference type="InterPro" id="IPR050498">
    <property type="entry name" value="Ycf3"/>
</dbReference>
<dbReference type="InterPro" id="IPR019734">
    <property type="entry name" value="TPR_rpt"/>
</dbReference>
<dbReference type="SUPFAM" id="SSF48452">
    <property type="entry name" value="TPR-like"/>
    <property type="match status" value="1"/>
</dbReference>
<dbReference type="Pfam" id="PF13414">
    <property type="entry name" value="TPR_11"/>
    <property type="match status" value="1"/>
</dbReference>
<dbReference type="Pfam" id="PF00515">
    <property type="entry name" value="TPR_1"/>
    <property type="match status" value="1"/>
</dbReference>
<dbReference type="PROSITE" id="PS50293">
    <property type="entry name" value="TPR_REGION"/>
    <property type="match status" value="2"/>
</dbReference>
<dbReference type="GO" id="GO:0009279">
    <property type="term" value="C:cell outer membrane"/>
    <property type="evidence" value="ECO:0007669"/>
    <property type="project" value="TreeGrafter"/>
</dbReference>
<dbReference type="Gene3D" id="1.25.40.10">
    <property type="entry name" value="Tetratricopeptide repeat domain"/>
    <property type="match status" value="2"/>
</dbReference>
<evidence type="ECO:0000313" key="4">
    <source>
        <dbReference type="EMBL" id="EDX72283.1"/>
    </source>
</evidence>
<feature type="repeat" description="TPR" evidence="3">
    <location>
        <begin position="269"/>
        <end position="302"/>
    </location>
</feature>
<accession>B4W0K3</accession>
<feature type="repeat" description="TPR" evidence="3">
    <location>
        <begin position="235"/>
        <end position="268"/>
    </location>
</feature>
<evidence type="ECO:0000313" key="5">
    <source>
        <dbReference type="Proteomes" id="UP000003835"/>
    </source>
</evidence>
<dbReference type="PROSITE" id="PS50005">
    <property type="entry name" value="TPR"/>
    <property type="match status" value="3"/>
</dbReference>
<organism evidence="4 5">
    <name type="scientific">Coleofasciculus chthonoplastes PCC 7420</name>
    <dbReference type="NCBI Taxonomy" id="118168"/>
    <lineage>
        <taxon>Bacteria</taxon>
        <taxon>Bacillati</taxon>
        <taxon>Cyanobacteriota</taxon>
        <taxon>Cyanophyceae</taxon>
        <taxon>Coleofasciculales</taxon>
        <taxon>Coleofasciculaceae</taxon>
        <taxon>Coleofasciculus</taxon>
    </lineage>
</organism>
<dbReference type="eggNOG" id="COG0265">
    <property type="taxonomic scope" value="Bacteria"/>
</dbReference>
<gene>
    <name evidence="4" type="ORF">MC7420_952</name>
</gene>
<dbReference type="OrthoDB" id="453397at2"/>
<keyword evidence="1" id="KW-0677">Repeat</keyword>
<sequence>MIQFPYHIPAALIGTAIVLVQPQLAVALSKDEVNAIAKEITVKISGENNGSGIIFEREGNTYYVLTNRHVIYQPGRYEIETPDGEIYPVYYSEEVPGLDAVVLRFESDKTYPTADLGNSDQMTEATTIYVVGWADVLPGTNERTYQFTRGQITSRLTNPDDGYSLIYTNPTIPGTSGGPMLDEKGRVVGINGRAEIEPNTQRVFSFGIPINTFLVARNDLEQIDSTPVVAQEPTAQNLISLAGIKTEKGNYQEAIADLTQALRLSPNNPEAYYRRGNAYVELENYQAAIEDLNQVLRLNPDNAVAYFSRGYSRDELGDYQGAIADYNQAIKLNPEYADAYYDQALEDFRKAAEIYQQEGNREWYQKAQQIIRELEIKTNYRIQ</sequence>
<dbReference type="InterPro" id="IPR011990">
    <property type="entry name" value="TPR-like_helical_dom_sf"/>
</dbReference>
<protein>
    <submittedName>
        <fullName evidence="4">Tetratricopeptide repeat domain protein</fullName>
    </submittedName>
</protein>
<dbReference type="eggNOG" id="COG0457">
    <property type="taxonomic scope" value="Bacteria"/>
</dbReference>
<dbReference type="HOGENOM" id="CLU_005774_1_0_3"/>